<name>A0A250XE96_9CHLO</name>
<dbReference type="Proteomes" id="UP000232323">
    <property type="component" value="Unassembled WGS sequence"/>
</dbReference>
<gene>
    <name evidence="4" type="ORF">CEUSTIGMA_g8838.t1</name>
</gene>
<reference evidence="4 5" key="1">
    <citation type="submission" date="2017-08" db="EMBL/GenBank/DDBJ databases">
        <title>Acidophilic green algal genome provides insights into adaptation to an acidic environment.</title>
        <authorList>
            <person name="Hirooka S."/>
            <person name="Hirose Y."/>
            <person name="Kanesaki Y."/>
            <person name="Higuchi S."/>
            <person name="Fujiwara T."/>
            <person name="Onuma R."/>
            <person name="Era A."/>
            <person name="Ohbayashi R."/>
            <person name="Uzuka A."/>
            <person name="Nozaki H."/>
            <person name="Yoshikawa H."/>
            <person name="Miyagishima S.Y."/>
        </authorList>
    </citation>
    <scope>NUCLEOTIDE SEQUENCE [LARGE SCALE GENOMIC DNA]</scope>
    <source>
        <strain evidence="4 5">NIES-2499</strain>
    </source>
</reference>
<dbReference type="GO" id="GO:0043622">
    <property type="term" value="P:cortical microtubule organization"/>
    <property type="evidence" value="ECO:0007669"/>
    <property type="project" value="InterPro"/>
</dbReference>
<evidence type="ECO:0000313" key="5">
    <source>
        <dbReference type="Proteomes" id="UP000232323"/>
    </source>
</evidence>
<dbReference type="STRING" id="1157962.A0A250XE96"/>
<evidence type="ECO:0000313" key="4">
    <source>
        <dbReference type="EMBL" id="GAX81408.1"/>
    </source>
</evidence>
<dbReference type="PROSITE" id="PS50800">
    <property type="entry name" value="SAP"/>
    <property type="match status" value="1"/>
</dbReference>
<proteinExistence type="inferred from homology"/>
<evidence type="ECO:0000256" key="1">
    <source>
        <dbReference type="ARBA" id="ARBA00009656"/>
    </source>
</evidence>
<protein>
    <recommendedName>
        <fullName evidence="3">SAP domain-containing protein</fullName>
    </recommendedName>
</protein>
<dbReference type="EMBL" id="BEGY01000065">
    <property type="protein sequence ID" value="GAX81408.1"/>
    <property type="molecule type" value="Genomic_DNA"/>
</dbReference>
<feature type="region of interest" description="Disordered" evidence="2">
    <location>
        <begin position="174"/>
        <end position="212"/>
    </location>
</feature>
<organism evidence="4 5">
    <name type="scientific">Chlamydomonas eustigma</name>
    <dbReference type="NCBI Taxonomy" id="1157962"/>
    <lineage>
        <taxon>Eukaryota</taxon>
        <taxon>Viridiplantae</taxon>
        <taxon>Chlorophyta</taxon>
        <taxon>core chlorophytes</taxon>
        <taxon>Chlorophyceae</taxon>
        <taxon>CS clade</taxon>
        <taxon>Chlamydomonadales</taxon>
        <taxon>Chlamydomonadaceae</taxon>
        <taxon>Chlamydomonas</taxon>
    </lineage>
</organism>
<feature type="domain" description="SAP" evidence="3">
    <location>
        <begin position="60"/>
        <end position="94"/>
    </location>
</feature>
<evidence type="ECO:0000256" key="2">
    <source>
        <dbReference type="SAM" id="MobiDB-lite"/>
    </source>
</evidence>
<dbReference type="AlphaFoldDB" id="A0A250XE96"/>
<dbReference type="OrthoDB" id="62622at2759"/>
<accession>A0A250XE96</accession>
<dbReference type="InterPro" id="IPR003034">
    <property type="entry name" value="SAP_dom"/>
</dbReference>
<evidence type="ECO:0000259" key="3">
    <source>
        <dbReference type="PROSITE" id="PS50800"/>
    </source>
</evidence>
<sequence>MEVVLWQKGGEEVKDWFTTSKGSEGWFVVIYELTEPFGHQSCINKASSEEMTPAEIDSMLRPLTLRDLRVQLRARGQSPAGGQEALRDRLKEHMISSSDFAIKNEDGGDMATVVVVAGQASSELASGKLQNNYVRPAGQNVGNFLTERNSSRVLAPPGGGSQIVFGDDGLKKESMNNNYSRPSGQNVGNFLTDRNSSKVSNPPGGTSQIIFG</sequence>
<dbReference type="InterPro" id="IPR039613">
    <property type="entry name" value="SPR1/2/3/4/5"/>
</dbReference>
<dbReference type="PANTHER" id="PTHR33403:SF31">
    <property type="entry name" value="PROTEIN SPIRAL1-LIKE 1"/>
    <property type="match status" value="1"/>
</dbReference>
<feature type="compositionally biased region" description="Polar residues" evidence="2">
    <location>
        <begin position="175"/>
        <end position="212"/>
    </location>
</feature>
<comment type="caution">
    <text evidence="4">The sequence shown here is derived from an EMBL/GenBank/DDBJ whole genome shotgun (WGS) entry which is preliminary data.</text>
</comment>
<dbReference type="PANTHER" id="PTHR33403">
    <property type="entry name" value="SPR1"/>
    <property type="match status" value="1"/>
</dbReference>
<dbReference type="GO" id="GO:0010005">
    <property type="term" value="C:cortical microtubule, transverse to long axis"/>
    <property type="evidence" value="ECO:0007669"/>
    <property type="project" value="TreeGrafter"/>
</dbReference>
<keyword evidence="5" id="KW-1185">Reference proteome</keyword>
<comment type="similarity">
    <text evidence="1">Belongs to the SPIRAL1 family.</text>
</comment>